<feature type="non-terminal residue" evidence="2">
    <location>
        <position position="1"/>
    </location>
</feature>
<evidence type="ECO:0000256" key="1">
    <source>
        <dbReference type="SAM" id="Phobius"/>
    </source>
</evidence>
<accession>X0XCB0</accession>
<comment type="caution">
    <text evidence="2">The sequence shown here is derived from an EMBL/GenBank/DDBJ whole genome shotgun (WGS) entry which is preliminary data.</text>
</comment>
<keyword evidence="1" id="KW-0812">Transmembrane</keyword>
<dbReference type="AlphaFoldDB" id="X0XCB0"/>
<name>X0XCB0_9ZZZZ</name>
<sequence length="232" mass="26623">ELSFASKFVDHGMNTTSYIVNQTPAWKANANSLGYDQIYSLGNPGIATNNSRWQNNSDSMHFNLSTLTESWLAMYNGSTGNGFIVDWGHFDYADRLTRIDWSDGEIDVKYSFENFPLEGIDQILIPIQTTDTAVMANNRSAWMRDYVLEDFEYYLREVWLSTVTEKEIEIEIETETEIETTEVEVTVEVTVEVISTYVTTHFESSTPGFEMLPILAFSVLAGAIYVFRRRRY</sequence>
<feature type="transmembrane region" description="Helical" evidence="1">
    <location>
        <begin position="208"/>
        <end position="227"/>
    </location>
</feature>
<evidence type="ECO:0000313" key="2">
    <source>
        <dbReference type="EMBL" id="GAG33047.1"/>
    </source>
</evidence>
<proteinExistence type="predicted"/>
<keyword evidence="1" id="KW-1133">Transmembrane helix</keyword>
<gene>
    <name evidence="2" type="ORF">S01H1_70376</name>
</gene>
<keyword evidence="1" id="KW-0472">Membrane</keyword>
<organism evidence="2">
    <name type="scientific">marine sediment metagenome</name>
    <dbReference type="NCBI Taxonomy" id="412755"/>
    <lineage>
        <taxon>unclassified sequences</taxon>
        <taxon>metagenomes</taxon>
        <taxon>ecological metagenomes</taxon>
    </lineage>
</organism>
<reference evidence="2" key="1">
    <citation type="journal article" date="2014" name="Front. Microbiol.">
        <title>High frequency of phylogenetically diverse reductive dehalogenase-homologous genes in deep subseafloor sedimentary metagenomes.</title>
        <authorList>
            <person name="Kawai M."/>
            <person name="Futagami T."/>
            <person name="Toyoda A."/>
            <person name="Takaki Y."/>
            <person name="Nishi S."/>
            <person name="Hori S."/>
            <person name="Arai W."/>
            <person name="Tsubouchi T."/>
            <person name="Morono Y."/>
            <person name="Uchiyama I."/>
            <person name="Ito T."/>
            <person name="Fujiyama A."/>
            <person name="Inagaki F."/>
            <person name="Takami H."/>
        </authorList>
    </citation>
    <scope>NUCLEOTIDE SEQUENCE</scope>
    <source>
        <strain evidence="2">Expedition CK06-06</strain>
    </source>
</reference>
<protein>
    <submittedName>
        <fullName evidence="2">Uncharacterized protein</fullName>
    </submittedName>
</protein>
<dbReference type="EMBL" id="BARS01046795">
    <property type="protein sequence ID" value="GAG33047.1"/>
    <property type="molecule type" value="Genomic_DNA"/>
</dbReference>